<keyword evidence="2" id="KW-0472">Membrane</keyword>
<sequence>MLAPAAPPASPSSLPARAPTQAPPPSDAVQDYRRPPPSLPPPENGLAAANFAGGTNSRPLASEAPVASGVPPPAYVEDLRDGLPPAAGDYKAAQQSAAAARTPSEKKFLLVITVFGSMFGAGFFLATLFLISRARKAQKRQRALEKAQGGLREPKKKRPFLGGTEQGSRRTDVVSGRHAGYERDRLPSVKFRRPLFSSQKRQEQPAAHGALLALSGGSRQVPETRPRPDWTGAAAAGGLFSPHSQLPREMPPPAPLPYHRPRRPSCSSAGGACWCGGPDGGGDRSSRPLFTLYETYGARPQLGRAVDPDAGEDADEDEDLEEARSRNVLLPPLPAYDPAAAAAAAAASARRCSVSSASGPAAAPSHAYSAFFRTMPPST</sequence>
<evidence type="ECO:0000256" key="1">
    <source>
        <dbReference type="SAM" id="MobiDB-lite"/>
    </source>
</evidence>
<gene>
    <name evidence="3" type="ORF">BJ554DRAFT_7211</name>
</gene>
<accession>A0A8H8DK17</accession>
<feature type="region of interest" description="Disordered" evidence="1">
    <location>
        <begin position="302"/>
        <end position="323"/>
    </location>
</feature>
<feature type="region of interest" description="Disordered" evidence="1">
    <location>
        <begin position="1"/>
        <end position="99"/>
    </location>
</feature>
<feature type="compositionally biased region" description="Low complexity" evidence="1">
    <location>
        <begin position="354"/>
        <end position="370"/>
    </location>
</feature>
<feature type="compositionally biased region" description="Acidic residues" evidence="1">
    <location>
        <begin position="309"/>
        <end position="321"/>
    </location>
</feature>
<evidence type="ECO:0000313" key="4">
    <source>
        <dbReference type="Proteomes" id="UP000673691"/>
    </source>
</evidence>
<comment type="caution">
    <text evidence="3">The sequence shown here is derived from an EMBL/GenBank/DDBJ whole genome shotgun (WGS) entry which is preliminary data.</text>
</comment>
<reference evidence="3 4" key="1">
    <citation type="journal article" name="Sci. Rep.">
        <title>Genome-scale phylogenetic analyses confirm Olpidium as the closest living zoosporic fungus to the non-flagellated, terrestrial fungi.</title>
        <authorList>
            <person name="Chang Y."/>
            <person name="Rochon D."/>
            <person name="Sekimoto S."/>
            <person name="Wang Y."/>
            <person name="Chovatia M."/>
            <person name="Sandor L."/>
            <person name="Salamov A."/>
            <person name="Grigoriev I.V."/>
            <person name="Stajich J.E."/>
            <person name="Spatafora J.W."/>
        </authorList>
    </citation>
    <scope>NUCLEOTIDE SEQUENCE [LARGE SCALE GENOMIC DNA]</scope>
    <source>
        <strain evidence="3">S191</strain>
    </source>
</reference>
<feature type="region of interest" description="Disordered" evidence="1">
    <location>
        <begin position="141"/>
        <end position="177"/>
    </location>
</feature>
<organism evidence="3 4">
    <name type="scientific">Olpidium bornovanus</name>
    <dbReference type="NCBI Taxonomy" id="278681"/>
    <lineage>
        <taxon>Eukaryota</taxon>
        <taxon>Fungi</taxon>
        <taxon>Fungi incertae sedis</taxon>
        <taxon>Olpidiomycota</taxon>
        <taxon>Olpidiomycotina</taxon>
        <taxon>Olpidiomycetes</taxon>
        <taxon>Olpidiales</taxon>
        <taxon>Olpidiaceae</taxon>
        <taxon>Olpidium</taxon>
    </lineage>
</organism>
<feature type="region of interest" description="Disordered" evidence="1">
    <location>
        <begin position="354"/>
        <end position="379"/>
    </location>
</feature>
<keyword evidence="4" id="KW-1185">Reference proteome</keyword>
<proteinExistence type="predicted"/>
<feature type="compositionally biased region" description="Pro residues" evidence="1">
    <location>
        <begin position="1"/>
        <end position="10"/>
    </location>
</feature>
<keyword evidence="2" id="KW-0812">Transmembrane</keyword>
<dbReference type="Proteomes" id="UP000673691">
    <property type="component" value="Unassembled WGS sequence"/>
</dbReference>
<protein>
    <recommendedName>
        <fullName evidence="5">Transmembrane protein</fullName>
    </recommendedName>
</protein>
<dbReference type="AlphaFoldDB" id="A0A8H8DK17"/>
<feature type="compositionally biased region" description="Low complexity" evidence="1">
    <location>
        <begin position="86"/>
        <end position="99"/>
    </location>
</feature>
<feature type="transmembrane region" description="Helical" evidence="2">
    <location>
        <begin position="108"/>
        <end position="131"/>
    </location>
</feature>
<dbReference type="EMBL" id="JAEFCI010004837">
    <property type="protein sequence ID" value="KAG5460702.1"/>
    <property type="molecule type" value="Genomic_DNA"/>
</dbReference>
<evidence type="ECO:0000313" key="3">
    <source>
        <dbReference type="EMBL" id="KAG5460702.1"/>
    </source>
</evidence>
<evidence type="ECO:0000256" key="2">
    <source>
        <dbReference type="SAM" id="Phobius"/>
    </source>
</evidence>
<evidence type="ECO:0008006" key="5">
    <source>
        <dbReference type="Google" id="ProtNLM"/>
    </source>
</evidence>
<keyword evidence="2" id="KW-1133">Transmembrane helix</keyword>
<name>A0A8H8DK17_9FUNG</name>